<accession>V6LGB6</accession>
<dbReference type="PANTHER" id="PTHR24361:SF433">
    <property type="entry name" value="PROTEIN KINASE DOMAIN-CONTAINING PROTEIN"/>
    <property type="match status" value="1"/>
</dbReference>
<keyword evidence="5 10" id="KW-0418">Kinase</keyword>
<protein>
    <recommendedName>
        <fullName evidence="1">non-specific serine/threonine protein kinase</fullName>
        <ecNumber evidence="1">2.7.11.1</ecNumber>
    </recommendedName>
</protein>
<reference evidence="10 11" key="1">
    <citation type="journal article" date="2014" name="PLoS Genet.">
        <title>The Genome of Spironucleus salmonicida Highlights a Fish Pathogen Adapted to Fluctuating Environments.</title>
        <authorList>
            <person name="Xu F."/>
            <person name="Jerlstrom-Hultqvist J."/>
            <person name="Einarsson E."/>
            <person name="Astvaldsson A."/>
            <person name="Svard S.G."/>
            <person name="Andersson J.O."/>
        </authorList>
    </citation>
    <scope>NUCLEOTIDE SEQUENCE</scope>
    <source>
        <strain evidence="11">ATCC 50377</strain>
    </source>
</reference>
<evidence type="ECO:0000256" key="7">
    <source>
        <dbReference type="ARBA" id="ARBA00047899"/>
    </source>
</evidence>
<evidence type="ECO:0000256" key="1">
    <source>
        <dbReference type="ARBA" id="ARBA00012513"/>
    </source>
</evidence>
<reference evidence="11" key="2">
    <citation type="submission" date="2020-12" db="EMBL/GenBank/DDBJ databases">
        <title>New Spironucleus salmonicida genome in near-complete chromosomes.</title>
        <authorList>
            <person name="Xu F."/>
            <person name="Kurt Z."/>
            <person name="Jimenez-Gonzalez A."/>
            <person name="Astvaldsson A."/>
            <person name="Andersson J.O."/>
            <person name="Svard S.G."/>
        </authorList>
    </citation>
    <scope>NUCLEOTIDE SEQUENCE</scope>
    <source>
        <strain evidence="11">ATCC 50377</strain>
    </source>
</reference>
<dbReference type="AlphaFoldDB" id="V6LGB6"/>
<organism evidence="10">
    <name type="scientific">Spironucleus salmonicida</name>
    <dbReference type="NCBI Taxonomy" id="348837"/>
    <lineage>
        <taxon>Eukaryota</taxon>
        <taxon>Metamonada</taxon>
        <taxon>Diplomonadida</taxon>
        <taxon>Hexamitidae</taxon>
        <taxon>Hexamitinae</taxon>
        <taxon>Spironucleus</taxon>
    </lineage>
</organism>
<dbReference type="InterPro" id="IPR053235">
    <property type="entry name" value="Ser_Thr_kinase"/>
</dbReference>
<name>V6LGB6_9EUKA</name>
<keyword evidence="6" id="KW-0067">ATP-binding</keyword>
<dbReference type="Pfam" id="PF00069">
    <property type="entry name" value="Pkinase"/>
    <property type="match status" value="1"/>
</dbReference>
<evidence type="ECO:0000256" key="6">
    <source>
        <dbReference type="ARBA" id="ARBA00022840"/>
    </source>
</evidence>
<comment type="catalytic activity">
    <reaction evidence="8">
        <text>L-seryl-[protein] + ATP = O-phospho-L-seryl-[protein] + ADP + H(+)</text>
        <dbReference type="Rhea" id="RHEA:17989"/>
        <dbReference type="Rhea" id="RHEA-COMP:9863"/>
        <dbReference type="Rhea" id="RHEA-COMP:11604"/>
        <dbReference type="ChEBI" id="CHEBI:15378"/>
        <dbReference type="ChEBI" id="CHEBI:29999"/>
        <dbReference type="ChEBI" id="CHEBI:30616"/>
        <dbReference type="ChEBI" id="CHEBI:83421"/>
        <dbReference type="ChEBI" id="CHEBI:456216"/>
        <dbReference type="EC" id="2.7.11.1"/>
    </reaction>
</comment>
<evidence type="ECO:0000313" key="12">
    <source>
        <dbReference type="Proteomes" id="UP000018208"/>
    </source>
</evidence>
<evidence type="ECO:0000256" key="4">
    <source>
        <dbReference type="ARBA" id="ARBA00022741"/>
    </source>
</evidence>
<evidence type="ECO:0000259" key="9">
    <source>
        <dbReference type="PROSITE" id="PS50011"/>
    </source>
</evidence>
<dbReference type="GO" id="GO:0005524">
    <property type="term" value="F:ATP binding"/>
    <property type="evidence" value="ECO:0007669"/>
    <property type="project" value="UniProtKB-KW"/>
</dbReference>
<sequence>MENYLKSELIKGSDRTYKGLNKNSGQTVAIKILPVSKDLLADAGFLKSLNSIFLVKVLDVYTSDTKITIIQEYVENGSLRPLAGILNQGLVSKIISQVFLGLSFLAENSIVHGGISLDNVLFTKDSQVKLQLIGRKREKTPGSDQSTISTTKDDIFLLGKFVYELITGDDVIVNENDVEFDKDFRITSDIQKFLEKCFKIEPTSRPSLTELKQSDKWIRIILGLDLLITQQQMSPVVVLEQQDSSEDWSVQQQPLHFPRLQSQIEANFDDDSDFEMQQTQTDRQTPEINQSPTFPSIFQISQDKQKSIPKIEVKDDSDNFDFDELNQPLAIKTVVDNTFLHSTKAKNNEIDDFDDEDDDFNIEPQAPLKLQLKIDEDIIFDDDDSDFQITNTPLYITSQVQPRTPKLNTGLNIQDQEQIKSVSLQLGRLHIRSSQSNINLFDDDDDENINFVIPVIKQKKSTIKLVQHNTQSIQFDDINDELDERKLDDFDSNFGQIESHSLRLVNNGNLVNISFSDDVQEEYNDFNEINLAQQFNDIIKQVTIEKLKNLTLILHQRISLSSYQKFKDDNIEKSLIQTNFAQFILQQLSSSNKLEIEIHFYFMRIVTLLIYSSSQFAISAIFQRHIFYQFDNITFDDQSINFQLQEYIKNDIFDKLRVCEKQIIVQCNFLLSICQFLVSEDKRIQKVIQQSFDVFLKQEGIFAISQLILCFGNSQILSNQILQQISYSGCEMFMSLYKPFSDFKTEIVSQLIKNEENKYIVKDLLKLVSGFLQNQIKTITPTQHKLIQSYFDIIIDIFYNMKDHQITNDMTLIDVLNEILSISTLSELCTNEYSQLLNIILLLSKIKDDNLQNTILNTFQCKFILILSNNTDSMKNLQTIILALINFIFGSELRRKVLSTPNFLQVLSKLIKKKDFLWQFAQTLLLELLKSPPQTLDVQLMMSCAESLSQPLWAKQSADLLLRFNTDFIATQLSKADFSSFPEIALPPLSSYCKSAPLFFKSIFNKSMIKRCYYGLNGGIGVRLAVMDMVCLGLIEGLMTDEEIKKFRKGIEKVSSEIENKLVKRKSREVLLILMKQEQ</sequence>
<evidence type="ECO:0000313" key="10">
    <source>
        <dbReference type="EMBL" id="EST43600.1"/>
    </source>
</evidence>
<proteinExistence type="predicted"/>
<keyword evidence="3" id="KW-0808">Transferase</keyword>
<dbReference type="InterPro" id="IPR011009">
    <property type="entry name" value="Kinase-like_dom_sf"/>
</dbReference>
<evidence type="ECO:0000256" key="3">
    <source>
        <dbReference type="ARBA" id="ARBA00022679"/>
    </source>
</evidence>
<evidence type="ECO:0000256" key="5">
    <source>
        <dbReference type="ARBA" id="ARBA00022777"/>
    </source>
</evidence>
<dbReference type="Proteomes" id="UP000018208">
    <property type="component" value="Unassembled WGS sequence"/>
</dbReference>
<dbReference type="InterPro" id="IPR000719">
    <property type="entry name" value="Prot_kinase_dom"/>
</dbReference>
<dbReference type="EMBL" id="AUWU02000001">
    <property type="protein sequence ID" value="KAH0577573.1"/>
    <property type="molecule type" value="Genomic_DNA"/>
</dbReference>
<evidence type="ECO:0000256" key="8">
    <source>
        <dbReference type="ARBA" id="ARBA00048679"/>
    </source>
</evidence>
<comment type="catalytic activity">
    <reaction evidence="7">
        <text>L-threonyl-[protein] + ATP = O-phospho-L-threonyl-[protein] + ADP + H(+)</text>
        <dbReference type="Rhea" id="RHEA:46608"/>
        <dbReference type="Rhea" id="RHEA-COMP:11060"/>
        <dbReference type="Rhea" id="RHEA-COMP:11605"/>
        <dbReference type="ChEBI" id="CHEBI:15378"/>
        <dbReference type="ChEBI" id="CHEBI:30013"/>
        <dbReference type="ChEBI" id="CHEBI:30616"/>
        <dbReference type="ChEBI" id="CHEBI:61977"/>
        <dbReference type="ChEBI" id="CHEBI:456216"/>
        <dbReference type="EC" id="2.7.11.1"/>
    </reaction>
</comment>
<dbReference type="SUPFAM" id="SSF56112">
    <property type="entry name" value="Protein kinase-like (PK-like)"/>
    <property type="match status" value="1"/>
</dbReference>
<evidence type="ECO:0000256" key="2">
    <source>
        <dbReference type="ARBA" id="ARBA00022527"/>
    </source>
</evidence>
<gene>
    <name evidence="10" type="ORF">SS50377_16642</name>
    <name evidence="11" type="ORF">SS50377_20927</name>
</gene>
<dbReference type="EC" id="2.7.11.1" evidence="1"/>
<dbReference type="OrthoDB" id="4062651at2759"/>
<keyword evidence="4" id="KW-0547">Nucleotide-binding</keyword>
<dbReference type="PANTHER" id="PTHR24361">
    <property type="entry name" value="MITOGEN-ACTIVATED KINASE KINASE KINASE"/>
    <property type="match status" value="1"/>
</dbReference>
<keyword evidence="2" id="KW-0723">Serine/threonine-protein kinase</keyword>
<dbReference type="Gene3D" id="1.10.510.10">
    <property type="entry name" value="Transferase(Phosphotransferase) domain 1"/>
    <property type="match status" value="1"/>
</dbReference>
<feature type="domain" description="Protein kinase" evidence="9">
    <location>
        <begin position="1"/>
        <end position="218"/>
    </location>
</feature>
<dbReference type="GO" id="GO:0004674">
    <property type="term" value="F:protein serine/threonine kinase activity"/>
    <property type="evidence" value="ECO:0007669"/>
    <property type="project" value="UniProtKB-KW"/>
</dbReference>
<dbReference type="VEuPathDB" id="GiardiaDB:SS50377_20927"/>
<dbReference type="GO" id="GO:0005737">
    <property type="term" value="C:cytoplasm"/>
    <property type="evidence" value="ECO:0007669"/>
    <property type="project" value="TreeGrafter"/>
</dbReference>
<dbReference type="EMBL" id="KI546135">
    <property type="protein sequence ID" value="EST43600.1"/>
    <property type="molecule type" value="Genomic_DNA"/>
</dbReference>
<keyword evidence="12" id="KW-1185">Reference proteome</keyword>
<evidence type="ECO:0000313" key="11">
    <source>
        <dbReference type="EMBL" id="KAH0577573.1"/>
    </source>
</evidence>
<dbReference type="PROSITE" id="PS50011">
    <property type="entry name" value="PROTEIN_KINASE_DOM"/>
    <property type="match status" value="1"/>
</dbReference>